<dbReference type="AlphaFoldDB" id="A0AA35P317"/>
<reference evidence="2" key="1">
    <citation type="submission" date="2022-12" db="EMBL/GenBank/DDBJ databases">
        <authorList>
            <person name="Alioto T."/>
            <person name="Alioto T."/>
            <person name="Gomez Garrido J."/>
        </authorList>
    </citation>
    <scope>NUCLEOTIDE SEQUENCE</scope>
</reference>
<sequence>MRGAARGVSPLSPAALASASKGTQFEVEHILKQLLNNRFPIISWHLLDFQLRSFSFKRKRCVLFSLTMKEYIYN</sequence>
<protein>
    <submittedName>
        <fullName evidence="2">Uncharacterized protein</fullName>
    </submittedName>
</protein>
<gene>
    <name evidence="2" type="ORF">PODLI_1B005245</name>
</gene>
<accession>A0AA35P317</accession>
<feature type="compositionally biased region" description="Low complexity" evidence="1">
    <location>
        <begin position="9"/>
        <end position="20"/>
    </location>
</feature>
<organism evidence="2 3">
    <name type="scientific">Podarcis lilfordi</name>
    <name type="common">Lilford's wall lizard</name>
    <dbReference type="NCBI Taxonomy" id="74358"/>
    <lineage>
        <taxon>Eukaryota</taxon>
        <taxon>Metazoa</taxon>
        <taxon>Chordata</taxon>
        <taxon>Craniata</taxon>
        <taxon>Vertebrata</taxon>
        <taxon>Euteleostomi</taxon>
        <taxon>Lepidosauria</taxon>
        <taxon>Squamata</taxon>
        <taxon>Bifurcata</taxon>
        <taxon>Unidentata</taxon>
        <taxon>Episquamata</taxon>
        <taxon>Laterata</taxon>
        <taxon>Lacertibaenia</taxon>
        <taxon>Lacertidae</taxon>
        <taxon>Podarcis</taxon>
    </lineage>
</organism>
<evidence type="ECO:0000313" key="3">
    <source>
        <dbReference type="Proteomes" id="UP001178461"/>
    </source>
</evidence>
<feature type="region of interest" description="Disordered" evidence="1">
    <location>
        <begin position="1"/>
        <end position="20"/>
    </location>
</feature>
<proteinExistence type="predicted"/>
<evidence type="ECO:0000256" key="1">
    <source>
        <dbReference type="SAM" id="MobiDB-lite"/>
    </source>
</evidence>
<evidence type="ECO:0000313" key="2">
    <source>
        <dbReference type="EMBL" id="CAI5773124.1"/>
    </source>
</evidence>
<dbReference type="Proteomes" id="UP001178461">
    <property type="component" value="Chromosome 4"/>
</dbReference>
<dbReference type="EMBL" id="OX395129">
    <property type="protein sequence ID" value="CAI5773124.1"/>
    <property type="molecule type" value="Genomic_DNA"/>
</dbReference>
<name>A0AA35P317_9SAUR</name>
<keyword evidence="3" id="KW-1185">Reference proteome</keyword>